<gene>
    <name evidence="2" type="ORF">SO802_032205</name>
</gene>
<organism evidence="2 3">
    <name type="scientific">Lithocarpus litseifolius</name>
    <dbReference type="NCBI Taxonomy" id="425828"/>
    <lineage>
        <taxon>Eukaryota</taxon>
        <taxon>Viridiplantae</taxon>
        <taxon>Streptophyta</taxon>
        <taxon>Embryophyta</taxon>
        <taxon>Tracheophyta</taxon>
        <taxon>Spermatophyta</taxon>
        <taxon>Magnoliopsida</taxon>
        <taxon>eudicotyledons</taxon>
        <taxon>Gunneridae</taxon>
        <taxon>Pentapetalae</taxon>
        <taxon>rosids</taxon>
        <taxon>fabids</taxon>
        <taxon>Fagales</taxon>
        <taxon>Fagaceae</taxon>
        <taxon>Lithocarpus</taxon>
    </lineage>
</organism>
<feature type="region of interest" description="Disordered" evidence="1">
    <location>
        <begin position="83"/>
        <end position="110"/>
    </location>
</feature>
<dbReference type="EMBL" id="JAZDWU010000011">
    <property type="protein sequence ID" value="KAK9987254.1"/>
    <property type="molecule type" value="Genomic_DNA"/>
</dbReference>
<evidence type="ECO:0000313" key="2">
    <source>
        <dbReference type="EMBL" id="KAK9987254.1"/>
    </source>
</evidence>
<sequence>MPLCLEKYNLEARKVAQLSYNWKIGMEDRLTSGEIGYPTNKDSGLFPNAPSLQQLVSSGMKFLKPVYMLYGLARMPRSCRIRDKRSHDEDDRAGASEECYNNDDPQPKKTGDFSVRSAYDLLDQEAMSGYPTNKDSVLFSKRTISSVTCEQWNEVPETNQFTCFMVLPARQEGAVIRDYNGNFVAAKVEVIVSQCCLDAHFTGFWHAL</sequence>
<feature type="compositionally biased region" description="Basic and acidic residues" evidence="1">
    <location>
        <begin position="85"/>
        <end position="95"/>
    </location>
</feature>
<reference evidence="2 3" key="1">
    <citation type="submission" date="2024-01" db="EMBL/GenBank/DDBJ databases">
        <title>A telomere-to-telomere, gap-free genome of sweet tea (Lithocarpus litseifolius).</title>
        <authorList>
            <person name="Zhou J."/>
        </authorList>
    </citation>
    <scope>NUCLEOTIDE SEQUENCE [LARGE SCALE GENOMIC DNA]</scope>
    <source>
        <strain evidence="2">Zhou-2022a</strain>
        <tissue evidence="2">Leaf</tissue>
    </source>
</reference>
<proteinExistence type="predicted"/>
<dbReference type="AlphaFoldDB" id="A0AAW2BQP1"/>
<protein>
    <submittedName>
        <fullName evidence="2">Uncharacterized protein</fullName>
    </submittedName>
</protein>
<accession>A0AAW2BQP1</accession>
<comment type="caution">
    <text evidence="2">The sequence shown here is derived from an EMBL/GenBank/DDBJ whole genome shotgun (WGS) entry which is preliminary data.</text>
</comment>
<dbReference type="Proteomes" id="UP001459277">
    <property type="component" value="Unassembled WGS sequence"/>
</dbReference>
<name>A0AAW2BQP1_9ROSI</name>
<evidence type="ECO:0000313" key="3">
    <source>
        <dbReference type="Proteomes" id="UP001459277"/>
    </source>
</evidence>
<evidence type="ECO:0000256" key="1">
    <source>
        <dbReference type="SAM" id="MobiDB-lite"/>
    </source>
</evidence>
<keyword evidence="3" id="KW-1185">Reference proteome</keyword>